<name>A0A1B3SL68_9MOLU</name>
<protein>
    <recommendedName>
        <fullName evidence="3">DUF177 domain-containing protein</fullName>
    </recommendedName>
</protein>
<evidence type="ECO:0000313" key="2">
    <source>
        <dbReference type="Proteomes" id="UP000094378"/>
    </source>
</evidence>
<organism evidence="1 2">
    <name type="scientific">Spiroplasma helicoides</name>
    <dbReference type="NCBI Taxonomy" id="216938"/>
    <lineage>
        <taxon>Bacteria</taxon>
        <taxon>Bacillati</taxon>
        <taxon>Mycoplasmatota</taxon>
        <taxon>Mollicutes</taxon>
        <taxon>Entomoplasmatales</taxon>
        <taxon>Spiroplasmataceae</taxon>
        <taxon>Spiroplasma</taxon>
    </lineage>
</organism>
<proteinExistence type="predicted"/>
<dbReference type="Pfam" id="PF02620">
    <property type="entry name" value="YceD"/>
    <property type="match status" value="1"/>
</dbReference>
<dbReference type="OrthoDB" id="398678at2"/>
<dbReference type="RefSeq" id="WP_069116784.1">
    <property type="nucleotide sequence ID" value="NZ_CP017015.1"/>
</dbReference>
<evidence type="ECO:0008006" key="3">
    <source>
        <dbReference type="Google" id="ProtNLM"/>
    </source>
</evidence>
<gene>
    <name evidence="1" type="ORF">SHELI_v1c07230</name>
</gene>
<reference evidence="1 2" key="1">
    <citation type="submission" date="2016-08" db="EMBL/GenBank/DDBJ databases">
        <title>Complete genome sequence of Spiroplasma helicoides TABS-2 (DSM 22551).</title>
        <authorList>
            <person name="Shen W.-Y."/>
            <person name="Lo W.-S."/>
            <person name="Lai Y.-C."/>
            <person name="Kuo C.-H."/>
        </authorList>
    </citation>
    <scope>NUCLEOTIDE SEQUENCE [LARGE SCALE GENOMIC DNA]</scope>
    <source>
        <strain evidence="1 2">TABS-2</strain>
    </source>
</reference>
<dbReference type="Proteomes" id="UP000094378">
    <property type="component" value="Chromosome"/>
</dbReference>
<dbReference type="InterPro" id="IPR003772">
    <property type="entry name" value="YceD"/>
</dbReference>
<accession>A0A1B3SL68</accession>
<dbReference type="STRING" id="216938.SHELI_v1c07230"/>
<dbReference type="KEGG" id="shj:SHELI_v1c07230"/>
<evidence type="ECO:0000313" key="1">
    <source>
        <dbReference type="EMBL" id="AOG60672.1"/>
    </source>
</evidence>
<dbReference type="AlphaFoldDB" id="A0A1B3SL68"/>
<dbReference type="EMBL" id="CP017015">
    <property type="protein sequence ID" value="AOG60672.1"/>
    <property type="molecule type" value="Genomic_DNA"/>
</dbReference>
<keyword evidence="2" id="KW-1185">Reference proteome</keyword>
<sequence length="166" mass="19595">MLKKEIESKKQIKFDKSFIIPEDYEYNNVLIKNISDLKVKGELNYQSSIKGLQVQAIILATIEAIDARDGSIIVLENQEFEWDDEYFFENVNDDQHNLILGEEFSILDYAIDQILLNIPMNLTNNYGKISLVGKNFKLMTEEEYEQEQENEIDPRWDKLNDFKFKK</sequence>